<dbReference type="EMBL" id="RJTH01000013">
    <property type="protein sequence ID" value="RUM21238.1"/>
    <property type="molecule type" value="Genomic_DNA"/>
</dbReference>
<dbReference type="Pfam" id="PF00248">
    <property type="entry name" value="Aldo_ket_red"/>
    <property type="match status" value="1"/>
</dbReference>
<dbReference type="InterPro" id="IPR023210">
    <property type="entry name" value="NADP_OxRdtase_dom"/>
</dbReference>
<sequence>MKHHAFGRMPFTVTNVGFGAWQIGGSWGDISEADGRAALNAALDAGMTFIDTADVYGDGRSEKIIADVLKTRGGERPMVATKAGRRLNPHVAEGYSKANLEGFIDRSLKNLAVDSLDLVQLHCPPREVLYQPEVFEGLNELQKAGKIKGYGVSVEKVEDGLKAIEYPGVVSIQIIYNIFRQRPDHLFFAEARRRNVAIIARVPLASGLLSGKITRDTKFASDDHRNFNRHGEAFDVGETFAGVPFEVGLQAVEEVRKLVPRGATMAAFALRWILMSEAVTVVIPGARNAEQAKANASAADLAPLSADVMAATREIYERLIAPHVHQRW</sequence>
<dbReference type="InterPro" id="IPR036812">
    <property type="entry name" value="NAD(P)_OxRdtase_dom_sf"/>
</dbReference>
<dbReference type="PRINTS" id="PR00069">
    <property type="entry name" value="ALDKETRDTASE"/>
</dbReference>
<dbReference type="InterPro" id="IPR053135">
    <property type="entry name" value="AKR2_Oxidoreductase"/>
</dbReference>
<dbReference type="GO" id="GO:0016491">
    <property type="term" value="F:oxidoreductase activity"/>
    <property type="evidence" value="ECO:0007669"/>
    <property type="project" value="InterPro"/>
</dbReference>
<reference evidence="3" key="1">
    <citation type="submission" date="2018-11" db="EMBL/GenBank/DDBJ databases">
        <title>Rhizobium chutanense sp. nov., isolated from root nodules of Phaseolus vulgaris in China.</title>
        <authorList>
            <person name="Huo Y."/>
        </authorList>
    </citation>
    <scope>NUCLEOTIDE SEQUENCE [LARGE SCALE GENOMIC DNA]</scope>
    <source>
        <strain evidence="3">CCBAU 65647</strain>
    </source>
</reference>
<dbReference type="PANTHER" id="PTHR43312">
    <property type="entry name" value="D-THREO-ALDOSE 1-DEHYDROGENASE"/>
    <property type="match status" value="1"/>
</dbReference>
<dbReference type="CDD" id="cd19086">
    <property type="entry name" value="AKR_AKR11C1"/>
    <property type="match status" value="1"/>
</dbReference>
<accession>A0A432PE63</accession>
<comment type="caution">
    <text evidence="2">The sequence shown here is derived from an EMBL/GenBank/DDBJ whole genome shotgun (WGS) entry which is preliminary data.</text>
</comment>
<dbReference type="RefSeq" id="WP_126924352.1">
    <property type="nucleotide sequence ID" value="NZ_ML133697.1"/>
</dbReference>
<organism evidence="2 3">
    <name type="scientific">Rhizobium vallis</name>
    <dbReference type="NCBI Taxonomy" id="634290"/>
    <lineage>
        <taxon>Bacteria</taxon>
        <taxon>Pseudomonadati</taxon>
        <taxon>Pseudomonadota</taxon>
        <taxon>Alphaproteobacteria</taxon>
        <taxon>Hyphomicrobiales</taxon>
        <taxon>Rhizobiaceae</taxon>
        <taxon>Rhizobium/Agrobacterium group</taxon>
        <taxon>Rhizobium</taxon>
    </lineage>
</organism>
<dbReference type="Proteomes" id="UP000278823">
    <property type="component" value="Unassembled WGS sequence"/>
</dbReference>
<evidence type="ECO:0000313" key="3">
    <source>
        <dbReference type="Proteomes" id="UP000278823"/>
    </source>
</evidence>
<evidence type="ECO:0000313" key="2">
    <source>
        <dbReference type="EMBL" id="RUM21238.1"/>
    </source>
</evidence>
<dbReference type="SUPFAM" id="SSF51430">
    <property type="entry name" value="NAD(P)-linked oxidoreductase"/>
    <property type="match status" value="1"/>
</dbReference>
<feature type="domain" description="NADP-dependent oxidoreductase" evidence="1">
    <location>
        <begin position="16"/>
        <end position="317"/>
    </location>
</feature>
<dbReference type="AlphaFoldDB" id="A0A432PE63"/>
<protein>
    <submittedName>
        <fullName evidence="2">Aldo/keto reductase</fullName>
    </submittedName>
</protein>
<gene>
    <name evidence="2" type="ORF">EFQ99_27535</name>
</gene>
<proteinExistence type="predicted"/>
<dbReference type="OrthoDB" id="9803483at2"/>
<dbReference type="PANTHER" id="PTHR43312:SF1">
    <property type="entry name" value="NADP-DEPENDENT OXIDOREDUCTASE DOMAIN-CONTAINING PROTEIN"/>
    <property type="match status" value="1"/>
</dbReference>
<dbReference type="Gene3D" id="3.20.20.100">
    <property type="entry name" value="NADP-dependent oxidoreductase domain"/>
    <property type="match status" value="1"/>
</dbReference>
<dbReference type="InterPro" id="IPR020471">
    <property type="entry name" value="AKR"/>
</dbReference>
<keyword evidence="3" id="KW-1185">Reference proteome</keyword>
<name>A0A432PE63_9HYPH</name>
<evidence type="ECO:0000259" key="1">
    <source>
        <dbReference type="Pfam" id="PF00248"/>
    </source>
</evidence>